<evidence type="ECO:0000256" key="6">
    <source>
        <dbReference type="ARBA" id="ARBA00023128"/>
    </source>
</evidence>
<keyword evidence="6" id="KW-0496">Mitochondrion</keyword>
<accession>A0AA35WY78</accession>
<dbReference type="EMBL" id="CASHTH010002642">
    <property type="protein sequence ID" value="CAI8033116.1"/>
    <property type="molecule type" value="Genomic_DNA"/>
</dbReference>
<feature type="repeat" description="TPR" evidence="7">
    <location>
        <begin position="311"/>
        <end position="344"/>
    </location>
</feature>
<dbReference type="SUPFAM" id="SSF48452">
    <property type="entry name" value="TPR-like"/>
    <property type="match status" value="1"/>
</dbReference>
<evidence type="ECO:0000256" key="5">
    <source>
        <dbReference type="ARBA" id="ARBA00022946"/>
    </source>
</evidence>
<evidence type="ECO:0000256" key="7">
    <source>
        <dbReference type="PROSITE-ProRule" id="PRU00339"/>
    </source>
</evidence>
<evidence type="ECO:0000313" key="8">
    <source>
        <dbReference type="EMBL" id="CAI8033116.1"/>
    </source>
</evidence>
<dbReference type="InterPro" id="IPR019734">
    <property type="entry name" value="TPR_rpt"/>
</dbReference>
<dbReference type="Gene3D" id="1.25.40.10">
    <property type="entry name" value="Tetratricopeptide repeat domain"/>
    <property type="match status" value="1"/>
</dbReference>
<comment type="caution">
    <text evidence="8">The sequence shown here is derived from an EMBL/GenBank/DDBJ whole genome shotgun (WGS) entry which is preliminary data.</text>
</comment>
<gene>
    <name evidence="8" type="ORF">GBAR_LOCUS18680</name>
</gene>
<dbReference type="GO" id="GO:0034551">
    <property type="term" value="P:mitochondrial respiratory chain complex III assembly"/>
    <property type="evidence" value="ECO:0007669"/>
    <property type="project" value="InterPro"/>
</dbReference>
<evidence type="ECO:0000313" key="9">
    <source>
        <dbReference type="Proteomes" id="UP001174909"/>
    </source>
</evidence>
<proteinExistence type="inferred from homology"/>
<dbReference type="Proteomes" id="UP001174909">
    <property type="component" value="Unassembled WGS sequence"/>
</dbReference>
<sequence length="364" mass="41107">MTKVMMAFAARLKVQHVRASYYCRSVLLFRSPALVYKLRILHRLCSVSPPPVLCIPGLSRRPRPLPYILGGILGVLWYRDREDTVPPYIKSQLLKAQRSLRDGDYTAANEAYHRALRRLATSQFAEAQPYIEARAVVLDKLANMYLEQGLLAEAETTFREAMKFMLRAGMDQESEAMVEMSLKLSKIYTNQNNHELAEAGFSWCVATAEKLCSTSKTENNLALWGMCLHSKGQYHLSRGQWSPAIRCLIEALQISLEVFTASHLQVGVLHNDLATALDGGGQLLSDAESHARTSLEILSQSRSRDTEEYLARVYYNLGMILSHQGKVVQAKESLEKALEKAEISKDRPLQRHIVNILDQINRDT</sequence>
<reference evidence="8" key="1">
    <citation type="submission" date="2023-03" db="EMBL/GenBank/DDBJ databases">
        <authorList>
            <person name="Steffen K."/>
            <person name="Cardenas P."/>
        </authorList>
    </citation>
    <scope>NUCLEOTIDE SEQUENCE</scope>
</reference>
<dbReference type="Pfam" id="PF13181">
    <property type="entry name" value="TPR_8"/>
    <property type="match status" value="1"/>
</dbReference>
<evidence type="ECO:0000256" key="2">
    <source>
        <dbReference type="ARBA" id="ARBA00008219"/>
    </source>
</evidence>
<keyword evidence="4 7" id="KW-0802">TPR repeat</keyword>
<keyword evidence="3" id="KW-0677">Repeat</keyword>
<dbReference type="SMART" id="SM00028">
    <property type="entry name" value="TPR"/>
    <property type="match status" value="3"/>
</dbReference>
<organism evidence="8 9">
    <name type="scientific">Geodia barretti</name>
    <name type="common">Barrett's horny sponge</name>
    <dbReference type="NCBI Taxonomy" id="519541"/>
    <lineage>
        <taxon>Eukaryota</taxon>
        <taxon>Metazoa</taxon>
        <taxon>Porifera</taxon>
        <taxon>Demospongiae</taxon>
        <taxon>Heteroscleromorpha</taxon>
        <taxon>Tetractinellida</taxon>
        <taxon>Astrophorina</taxon>
        <taxon>Geodiidae</taxon>
        <taxon>Geodia</taxon>
    </lineage>
</organism>
<comment type="similarity">
    <text evidence="2">Belongs to the TTC19 family.</text>
</comment>
<dbReference type="PANTHER" id="PTHR13143:SF6">
    <property type="entry name" value="TETRATRICOPEPTIDE REPEAT PROTEIN 19, MITOCHONDRIAL"/>
    <property type="match status" value="1"/>
</dbReference>
<dbReference type="AlphaFoldDB" id="A0AA35WY78"/>
<dbReference type="PANTHER" id="PTHR13143">
    <property type="entry name" value="TETRATRICOPEPTIDE REPEAT PROTEIN 19"/>
    <property type="match status" value="1"/>
</dbReference>
<dbReference type="Pfam" id="PF13374">
    <property type="entry name" value="TPR_10"/>
    <property type="match status" value="2"/>
</dbReference>
<evidence type="ECO:0000256" key="1">
    <source>
        <dbReference type="ARBA" id="ARBA00004173"/>
    </source>
</evidence>
<protein>
    <submittedName>
        <fullName evidence="8">Tetratricopeptide repeat protein 19, mitochondrial</fullName>
    </submittedName>
</protein>
<dbReference type="GO" id="GO:0005743">
    <property type="term" value="C:mitochondrial inner membrane"/>
    <property type="evidence" value="ECO:0007669"/>
    <property type="project" value="TreeGrafter"/>
</dbReference>
<comment type="subcellular location">
    <subcellularLocation>
        <location evidence="1">Mitochondrion</location>
    </subcellularLocation>
</comment>
<dbReference type="InterPro" id="IPR040395">
    <property type="entry name" value="TTC19"/>
</dbReference>
<keyword evidence="9" id="KW-1185">Reference proteome</keyword>
<keyword evidence="5" id="KW-0809">Transit peptide</keyword>
<dbReference type="InterPro" id="IPR011990">
    <property type="entry name" value="TPR-like_helical_dom_sf"/>
</dbReference>
<evidence type="ECO:0000256" key="3">
    <source>
        <dbReference type="ARBA" id="ARBA00022737"/>
    </source>
</evidence>
<name>A0AA35WY78_GEOBA</name>
<dbReference type="PROSITE" id="PS50005">
    <property type="entry name" value="TPR"/>
    <property type="match status" value="1"/>
</dbReference>
<evidence type="ECO:0000256" key="4">
    <source>
        <dbReference type="ARBA" id="ARBA00022803"/>
    </source>
</evidence>